<reference evidence="1" key="2">
    <citation type="submission" date="2020-09" db="EMBL/GenBank/DDBJ databases">
        <authorList>
            <person name="Sun Q."/>
            <person name="Ohkuma M."/>
        </authorList>
    </citation>
    <scope>NUCLEOTIDE SEQUENCE</scope>
    <source>
        <strain evidence="1">JCM 3172</strain>
    </source>
</reference>
<evidence type="ECO:0000313" key="2">
    <source>
        <dbReference type="Proteomes" id="UP000619486"/>
    </source>
</evidence>
<dbReference type="RefSeq" id="WP_189201084.1">
    <property type="nucleotide sequence ID" value="NZ_BMQQ01000005.1"/>
</dbReference>
<reference evidence="1" key="1">
    <citation type="journal article" date="2014" name="Int. J. Syst. Evol. Microbiol.">
        <title>Complete genome sequence of Corynebacterium casei LMG S-19264T (=DSM 44701T), isolated from a smear-ripened cheese.</title>
        <authorList>
            <consortium name="US DOE Joint Genome Institute (JGI-PGF)"/>
            <person name="Walter F."/>
            <person name="Albersmeier A."/>
            <person name="Kalinowski J."/>
            <person name="Ruckert C."/>
        </authorList>
    </citation>
    <scope>NUCLEOTIDE SEQUENCE</scope>
    <source>
        <strain evidence="1">JCM 3172</strain>
    </source>
</reference>
<organism evidence="1 2">
    <name type="scientific">Streptomyces purpureus</name>
    <dbReference type="NCBI Taxonomy" id="1951"/>
    <lineage>
        <taxon>Bacteria</taxon>
        <taxon>Bacillati</taxon>
        <taxon>Actinomycetota</taxon>
        <taxon>Actinomycetes</taxon>
        <taxon>Kitasatosporales</taxon>
        <taxon>Streptomycetaceae</taxon>
        <taxon>Streptomyces</taxon>
    </lineage>
</organism>
<dbReference type="EMBL" id="BMQQ01000005">
    <property type="protein sequence ID" value="GGT26620.1"/>
    <property type="molecule type" value="Genomic_DNA"/>
</dbReference>
<dbReference type="Proteomes" id="UP000619486">
    <property type="component" value="Unassembled WGS sequence"/>
</dbReference>
<dbReference type="AlphaFoldDB" id="A0A918LNC4"/>
<comment type="caution">
    <text evidence="1">The sequence shown here is derived from an EMBL/GenBank/DDBJ whole genome shotgun (WGS) entry which is preliminary data.</text>
</comment>
<name>A0A918LNC4_9ACTN</name>
<sequence length="123" mass="13121">MTSPTTTPVYASLVAAIEEKNGVLQADVRRLRDILGAGRTGSTVARTIETELARAGILHFPPTIPTSQDRRVVLCTHPIVKLVIETLRAADVEEPTDADITKAQVSLELMAAAFSPGKTAEEA</sequence>
<proteinExistence type="predicted"/>
<protein>
    <submittedName>
        <fullName evidence="1">Uncharacterized protein</fullName>
    </submittedName>
</protein>
<gene>
    <name evidence="1" type="ORF">GCM10014713_19710</name>
</gene>
<evidence type="ECO:0000313" key="1">
    <source>
        <dbReference type="EMBL" id="GGT26620.1"/>
    </source>
</evidence>
<accession>A0A918LNC4</accession>
<keyword evidence="2" id="KW-1185">Reference proteome</keyword>